<evidence type="ECO:0000313" key="1">
    <source>
        <dbReference type="EMBL" id="QDS97937.1"/>
    </source>
</evidence>
<keyword evidence="2" id="KW-1185">Reference proteome</keyword>
<organism evidence="1 2">
    <name type="scientific">Adhaeretor mobilis</name>
    <dbReference type="NCBI Taxonomy" id="1930276"/>
    <lineage>
        <taxon>Bacteria</taxon>
        <taxon>Pseudomonadati</taxon>
        <taxon>Planctomycetota</taxon>
        <taxon>Planctomycetia</taxon>
        <taxon>Pirellulales</taxon>
        <taxon>Lacipirellulaceae</taxon>
        <taxon>Adhaeretor</taxon>
    </lineage>
</organism>
<gene>
    <name evidence="1" type="ORF">HG15A2_12050</name>
</gene>
<dbReference type="KEGG" id="amob:HG15A2_12050"/>
<dbReference type="Proteomes" id="UP000319852">
    <property type="component" value="Chromosome"/>
</dbReference>
<proteinExistence type="predicted"/>
<sequence length="366" mass="41532">MSESDVYQLLDHAADLPYGPERVALVEEAVRLADLSGSEDLSYQAHIELVDAANWSGLGDRSVVAFAWCLAYYDRKMASSDAHFDYDTLLWRFKWVLRALPNNPGISRAQIVQMEDQLESRLIDAGYNAHTINYLQCLNRLDFGDHEEAATYYTQWHLLPRDGLADCHACELDNEVTYHATLQKDAEAVRLAKLLISGELSGCTEVPHRTYATIIQPLMRLRRSDELEQTHREGIRKISGLPALARDVAEHLIYLVSIRNLPRAMQLIDRFLTKPAILANFNSLFKLQNSVAITLEAVADNSKRKRKLRLPSFLPCHRDDHTYDTTELAAWFRSSASELANQFDTRNGNSMHKAAMTETRELAGIE</sequence>
<protein>
    <submittedName>
        <fullName evidence="1">Uncharacterized protein</fullName>
    </submittedName>
</protein>
<dbReference type="AlphaFoldDB" id="A0A517MT13"/>
<accession>A0A517MT13</accession>
<name>A0A517MT13_9BACT</name>
<dbReference type="EMBL" id="CP036263">
    <property type="protein sequence ID" value="QDS97937.1"/>
    <property type="molecule type" value="Genomic_DNA"/>
</dbReference>
<dbReference type="RefSeq" id="WP_145058711.1">
    <property type="nucleotide sequence ID" value="NZ_CP036263.1"/>
</dbReference>
<reference evidence="1 2" key="1">
    <citation type="submission" date="2019-02" db="EMBL/GenBank/DDBJ databases">
        <title>Deep-cultivation of Planctomycetes and their phenomic and genomic characterization uncovers novel biology.</title>
        <authorList>
            <person name="Wiegand S."/>
            <person name="Jogler M."/>
            <person name="Boedeker C."/>
            <person name="Pinto D."/>
            <person name="Vollmers J."/>
            <person name="Rivas-Marin E."/>
            <person name="Kohn T."/>
            <person name="Peeters S.H."/>
            <person name="Heuer A."/>
            <person name="Rast P."/>
            <person name="Oberbeckmann S."/>
            <person name="Bunk B."/>
            <person name="Jeske O."/>
            <person name="Meyerdierks A."/>
            <person name="Storesund J.E."/>
            <person name="Kallscheuer N."/>
            <person name="Luecker S."/>
            <person name="Lage O.M."/>
            <person name="Pohl T."/>
            <person name="Merkel B.J."/>
            <person name="Hornburger P."/>
            <person name="Mueller R.-W."/>
            <person name="Bruemmer F."/>
            <person name="Labrenz M."/>
            <person name="Spormann A.M."/>
            <person name="Op den Camp H."/>
            <person name="Overmann J."/>
            <person name="Amann R."/>
            <person name="Jetten M.S.M."/>
            <person name="Mascher T."/>
            <person name="Medema M.H."/>
            <person name="Devos D.P."/>
            <person name="Kaster A.-K."/>
            <person name="Ovreas L."/>
            <person name="Rohde M."/>
            <person name="Galperin M.Y."/>
            <person name="Jogler C."/>
        </authorList>
    </citation>
    <scope>NUCLEOTIDE SEQUENCE [LARGE SCALE GENOMIC DNA]</scope>
    <source>
        <strain evidence="1 2">HG15A2</strain>
    </source>
</reference>
<evidence type="ECO:0000313" key="2">
    <source>
        <dbReference type="Proteomes" id="UP000319852"/>
    </source>
</evidence>
<dbReference type="OrthoDB" id="56388at2"/>